<reference evidence="1 2" key="1">
    <citation type="journal article" date="2018" name="Mol. Biol. Evol.">
        <title>Broad Genomic Sampling Reveals a Smut Pathogenic Ancestry of the Fungal Clade Ustilaginomycotina.</title>
        <authorList>
            <person name="Kijpornyongpan T."/>
            <person name="Mondo S.J."/>
            <person name="Barry K."/>
            <person name="Sandor L."/>
            <person name="Lee J."/>
            <person name="Lipzen A."/>
            <person name="Pangilinan J."/>
            <person name="LaButti K."/>
            <person name="Hainaut M."/>
            <person name="Henrissat B."/>
            <person name="Grigoriev I.V."/>
            <person name="Spatafora J.W."/>
            <person name="Aime M.C."/>
        </authorList>
    </citation>
    <scope>NUCLEOTIDE SEQUENCE [LARGE SCALE GENOMIC DNA]</scope>
    <source>
        <strain evidence="1 2">SA 807</strain>
    </source>
</reference>
<organism evidence="1 2">
    <name type="scientific">Violaceomyces palustris</name>
    <dbReference type="NCBI Taxonomy" id="1673888"/>
    <lineage>
        <taxon>Eukaryota</taxon>
        <taxon>Fungi</taxon>
        <taxon>Dikarya</taxon>
        <taxon>Basidiomycota</taxon>
        <taxon>Ustilaginomycotina</taxon>
        <taxon>Ustilaginomycetes</taxon>
        <taxon>Violaceomycetales</taxon>
        <taxon>Violaceomycetaceae</taxon>
        <taxon>Violaceomyces</taxon>
    </lineage>
</organism>
<accession>A0ACD0P329</accession>
<evidence type="ECO:0000313" key="2">
    <source>
        <dbReference type="Proteomes" id="UP000245626"/>
    </source>
</evidence>
<proteinExistence type="predicted"/>
<protein>
    <submittedName>
        <fullName evidence="1">Uncharacterized protein</fullName>
    </submittedName>
</protein>
<sequence>MELTIPSLSPRSSSSDVACDFFPSPTSFRIPNLSGSLLSRFLPVHKGSASDSHSFTHLPLSKNLFPRVFFQGMMRHGRTLFFFSIIYFIFSLCGLVHYAEARV</sequence>
<evidence type="ECO:0000313" key="1">
    <source>
        <dbReference type="EMBL" id="PWN52484.1"/>
    </source>
</evidence>
<dbReference type="Proteomes" id="UP000245626">
    <property type="component" value="Unassembled WGS sequence"/>
</dbReference>
<name>A0ACD0P329_9BASI</name>
<dbReference type="EMBL" id="KZ819774">
    <property type="protein sequence ID" value="PWN52484.1"/>
    <property type="molecule type" value="Genomic_DNA"/>
</dbReference>
<gene>
    <name evidence="1" type="ORF">IE53DRAFT_278713</name>
</gene>
<keyword evidence="2" id="KW-1185">Reference proteome</keyword>